<dbReference type="Pfam" id="PF26583">
    <property type="entry name" value="Spectrin_YLPM1"/>
    <property type="match status" value="1"/>
</dbReference>
<evidence type="ECO:0000256" key="11">
    <source>
        <dbReference type="ARBA" id="ARBA00068971"/>
    </source>
</evidence>
<feature type="region of interest" description="Disordered" evidence="13">
    <location>
        <begin position="792"/>
        <end position="843"/>
    </location>
</feature>
<evidence type="ECO:0000256" key="10">
    <source>
        <dbReference type="ARBA" id="ARBA00065932"/>
    </source>
</evidence>
<keyword evidence="7" id="KW-0804">Transcription</keyword>
<dbReference type="PANTHER" id="PTHR13413:SF0">
    <property type="entry name" value="YLP MOTIF-CONTAINING PROTEIN 1"/>
    <property type="match status" value="1"/>
</dbReference>
<evidence type="ECO:0000256" key="3">
    <source>
        <dbReference type="ARBA" id="ARBA00022491"/>
    </source>
</evidence>
<dbReference type="PANTHER" id="PTHR13413">
    <property type="entry name" value="YLP MOTIF CONTAINING PROTEIN NUCLEAR PROTEIN ZAP"/>
    <property type="match status" value="1"/>
</dbReference>
<sequence length="1243" mass="143592">MAWPMPTAGQWGSGIAMTPEINMANMGSYTAEQWAVMQQQNWQQWTQWQQQYAQWHGQYGDKYVEQMQALHAMGGMPPLPTTSVAPPPAPPPPDQPPPPPHENNQPLFGNTSKPAPVPAPGANQQRNNNSGNNVNINVHNQASNNANWTQGTESAQAVQTTVNADALKKLAEEERLFDIQFQKWEEEIEKWKKDNVNHPDKQAYKEYEQKFESCRAQLMERRLQMKQKRARLMGTNPPTQPDPPTPSTTAAKVVAPTVNANLNTTNINTFPSKQAQNYGNNLQNYGNNNIQSYSSNNSSNNYSNNSQNYGNNQQNYANNQQNYNNSQQHFGNNQQHYGSQQQSYGSQQMNYPNTPQNYGNNSHKYNKNAQNYGNNLQNYNDKSSQNYSDKNAHYQEDQYKGPKTNNNMGNSNKNIDPQDRFESYQTMGESDYPTNTNFSTPAPTSTSTSSFLPTSGDNKGIPGLDLVPEIDKSHPTNSNEEVIDISNDTSTPSSHSKAPDYTTISKGINNILGDEKIMNILSMVRGQTTQSPATTGPPNVNPPSGQYNSNVQNSAPFGHGNRNLSNQNYNNQQFDNNRQNMPYNRPGQNYSGHHQDHSNYPPPNRMHDEIPQDQYDYDNDRNIQYSGNDMRPPYQNNAPPRGHAPIRPNMPAPRPPLRPLMSNLSDHPMGNQGLPERKPLLEHPVPKPPVRPQWLDEPMFTPSLIVEYEHKPLRLKARDFIEPVHTFDYNHKSKDGEVRKKDFEKEVDDLFQKKSKRPDIENDYGRERYSRDHYSRDFERRAPRYEVDLLDEIRARGPPRSDYDDRRRDRYDDRRRDDRDDDRRRDDRDDDRRRDDRDDDRRRDDRDKYLRREDSFRDRDREYRDRDFGREGRREEGRYRSRSRDRDSRKRGLSKESDSGKHYSKKPKDKDESLPSASSSKHIVMIDDLLESPGRSMRPDKIVVILRGPPGSGKSYLAKLIRDREAEYGGTVRIMSIDDYFMQEGEVEEKDPSTGKIIKKPTLKYEYDASYEESYLTSLKRAFKRTLTDGFFTFLIYDAVNEQLRCYADIWNFARQNGFQVYICTMELDAQVCYKRNIHNRTLEEIEAISSRFFPTPLHHIQLDPTTLLQSAAITEVQMEDADDVQIVMEDSQETEVESVFTSKWEKMDDAAQLARLDGTSKPLRPSQLSMEDYLQLDDWTPNKVQPGKKSVRWADIEERRQQEKMRAIGFVVGQTDWNRMTDPTMGSSALTQTKYIERVRRN</sequence>
<dbReference type="Gene3D" id="3.40.50.300">
    <property type="entry name" value="P-loop containing nucleotide triphosphate hydrolases"/>
    <property type="match status" value="1"/>
</dbReference>
<keyword evidence="5" id="KW-0832">Ubl conjugation</keyword>
<dbReference type="InterPro" id="IPR027417">
    <property type="entry name" value="P-loop_NTPase"/>
</dbReference>
<comment type="function">
    <text evidence="9">Plays a role in the reduction of telomerase activity during differentiation of embryonic stem cells by binding to the core promoter of TERT and controlling its down-regulation.</text>
</comment>
<evidence type="ECO:0000259" key="14">
    <source>
        <dbReference type="Pfam" id="PF26583"/>
    </source>
</evidence>
<dbReference type="InterPro" id="IPR058903">
    <property type="entry name" value="Spectrin_YLPM1-like"/>
</dbReference>
<feature type="compositionally biased region" description="Polar residues" evidence="13">
    <location>
        <begin position="527"/>
        <end position="555"/>
    </location>
</feature>
<feature type="compositionally biased region" description="Pro residues" evidence="13">
    <location>
        <begin position="77"/>
        <end position="101"/>
    </location>
</feature>
<dbReference type="GO" id="GO:0032204">
    <property type="term" value="P:regulation of telomere maintenance"/>
    <property type="evidence" value="ECO:0007669"/>
    <property type="project" value="TreeGrafter"/>
</dbReference>
<comment type="subcellular location">
    <subcellularLocation>
        <location evidence="1">Nucleus speckle</location>
    </subcellularLocation>
</comment>
<feature type="compositionally biased region" description="Low complexity" evidence="13">
    <location>
        <begin position="121"/>
        <end position="138"/>
    </location>
</feature>
<dbReference type="InterPro" id="IPR026314">
    <property type="entry name" value="YLP_motif_con_p1"/>
</dbReference>
<feature type="compositionally biased region" description="Pro residues" evidence="13">
    <location>
        <begin position="648"/>
        <end position="658"/>
    </location>
</feature>
<name>A0A2H1WRU6_SPOFR</name>
<feature type="region of interest" description="Disordered" evidence="13">
    <location>
        <begin position="527"/>
        <end position="676"/>
    </location>
</feature>
<feature type="compositionally biased region" description="Basic and acidic residues" evidence="13">
    <location>
        <begin position="871"/>
        <end position="913"/>
    </location>
</feature>
<comment type="subunit">
    <text evidence="10">Interacts with PPP1CA and NCOA5. Forms a complex with ILF2, ILF3, KHDRBS1, RBMX, NCOA5 and PPP1CA.</text>
</comment>
<keyword evidence="8" id="KW-0539">Nucleus</keyword>
<dbReference type="GO" id="GO:0016607">
    <property type="term" value="C:nuclear speck"/>
    <property type="evidence" value="ECO:0007669"/>
    <property type="project" value="UniProtKB-SubCell"/>
</dbReference>
<evidence type="ECO:0000256" key="13">
    <source>
        <dbReference type="SAM" id="MobiDB-lite"/>
    </source>
</evidence>
<feature type="compositionally biased region" description="Polar residues" evidence="13">
    <location>
        <begin position="102"/>
        <end position="113"/>
    </location>
</feature>
<keyword evidence="4" id="KW-1017">Isopeptide bond</keyword>
<feature type="region of interest" description="Disordered" evidence="13">
    <location>
        <begin position="871"/>
        <end position="919"/>
    </location>
</feature>
<evidence type="ECO:0000256" key="4">
    <source>
        <dbReference type="ARBA" id="ARBA00022499"/>
    </source>
</evidence>
<feature type="compositionally biased region" description="Polar residues" evidence="13">
    <location>
        <begin position="265"/>
        <end position="275"/>
    </location>
</feature>
<feature type="compositionally biased region" description="Low complexity" evidence="13">
    <location>
        <begin position="433"/>
        <end position="455"/>
    </location>
</feature>
<gene>
    <name evidence="15" type="ORF">SFRICE_006696</name>
</gene>
<accession>A0A2H1WRU6</accession>
<organism evidence="15">
    <name type="scientific">Spodoptera frugiperda</name>
    <name type="common">Fall armyworm</name>
    <dbReference type="NCBI Taxonomy" id="7108"/>
    <lineage>
        <taxon>Eukaryota</taxon>
        <taxon>Metazoa</taxon>
        <taxon>Ecdysozoa</taxon>
        <taxon>Arthropoda</taxon>
        <taxon>Hexapoda</taxon>
        <taxon>Insecta</taxon>
        <taxon>Pterygota</taxon>
        <taxon>Neoptera</taxon>
        <taxon>Endopterygota</taxon>
        <taxon>Lepidoptera</taxon>
        <taxon>Glossata</taxon>
        <taxon>Ditrysia</taxon>
        <taxon>Noctuoidea</taxon>
        <taxon>Noctuidae</taxon>
        <taxon>Amphipyrinae</taxon>
        <taxon>Spodoptera</taxon>
    </lineage>
</organism>
<feature type="compositionally biased region" description="Polar residues" evidence="13">
    <location>
        <begin position="475"/>
        <end position="502"/>
    </location>
</feature>
<dbReference type="FunFam" id="3.40.50.300:FF:000399">
    <property type="entry name" value="YLP motif containing 1"/>
    <property type="match status" value="1"/>
</dbReference>
<feature type="region of interest" description="Disordered" evidence="13">
    <location>
        <begin position="473"/>
        <end position="502"/>
    </location>
</feature>
<keyword evidence="3" id="KW-0678">Repressor</keyword>
<dbReference type="AlphaFoldDB" id="A0A2H1WRU6"/>
<evidence type="ECO:0000313" key="15">
    <source>
        <dbReference type="EMBL" id="SOQ55696.1"/>
    </source>
</evidence>
<evidence type="ECO:0000256" key="2">
    <source>
        <dbReference type="ARBA" id="ARBA00022481"/>
    </source>
</evidence>
<evidence type="ECO:0000256" key="6">
    <source>
        <dbReference type="ARBA" id="ARBA00023015"/>
    </source>
</evidence>
<evidence type="ECO:0000256" key="1">
    <source>
        <dbReference type="ARBA" id="ARBA00004324"/>
    </source>
</evidence>
<reference evidence="15" key="1">
    <citation type="submission" date="2016-07" db="EMBL/GenBank/DDBJ databases">
        <authorList>
            <person name="Bretaudeau A."/>
        </authorList>
    </citation>
    <scope>NUCLEOTIDE SEQUENCE</scope>
    <source>
        <strain evidence="15">Rice</strain>
        <tissue evidence="15">Whole body</tissue>
    </source>
</reference>
<feature type="compositionally biased region" description="Polar residues" evidence="13">
    <location>
        <begin position="352"/>
        <end position="389"/>
    </location>
</feature>
<evidence type="ECO:0000256" key="9">
    <source>
        <dbReference type="ARBA" id="ARBA00058677"/>
    </source>
</evidence>
<evidence type="ECO:0000256" key="5">
    <source>
        <dbReference type="ARBA" id="ARBA00022843"/>
    </source>
</evidence>
<keyword evidence="6" id="KW-0805">Transcription regulation</keyword>
<protein>
    <recommendedName>
        <fullName evidence="11">YLP motif-containing protein 1</fullName>
    </recommendedName>
    <alternativeName>
        <fullName evidence="12">Nuclear protein ZAP3</fullName>
    </alternativeName>
</protein>
<feature type="compositionally biased region" description="Low complexity" evidence="13">
    <location>
        <begin position="276"/>
        <end position="351"/>
    </location>
</feature>
<keyword evidence="2" id="KW-0488">Methylation</keyword>
<dbReference type="SUPFAM" id="SSF52540">
    <property type="entry name" value="P-loop containing nucleoside triphosphate hydrolases"/>
    <property type="match status" value="1"/>
</dbReference>
<proteinExistence type="predicted"/>
<evidence type="ECO:0000256" key="7">
    <source>
        <dbReference type="ARBA" id="ARBA00023163"/>
    </source>
</evidence>
<feature type="compositionally biased region" description="Low complexity" evidence="13">
    <location>
        <begin position="561"/>
        <end position="580"/>
    </location>
</feature>
<dbReference type="EMBL" id="ODYU01010526">
    <property type="protein sequence ID" value="SOQ55696.1"/>
    <property type="molecule type" value="Genomic_DNA"/>
</dbReference>
<feature type="region of interest" description="Disordered" evidence="13">
    <location>
        <begin position="265"/>
        <end position="458"/>
    </location>
</feature>
<feature type="domain" description="YLPM1-like spectrin repeat" evidence="14">
    <location>
        <begin position="148"/>
        <end position="232"/>
    </location>
</feature>
<evidence type="ECO:0000256" key="8">
    <source>
        <dbReference type="ARBA" id="ARBA00023242"/>
    </source>
</evidence>
<feature type="compositionally biased region" description="Low complexity" evidence="13">
    <location>
        <begin position="405"/>
        <end position="414"/>
    </location>
</feature>
<feature type="region of interest" description="Disordered" evidence="13">
    <location>
        <begin position="74"/>
        <end position="138"/>
    </location>
</feature>
<evidence type="ECO:0000256" key="12">
    <source>
        <dbReference type="ARBA" id="ARBA00083294"/>
    </source>
</evidence>
<feature type="compositionally biased region" description="Basic and acidic residues" evidence="13">
    <location>
        <begin position="390"/>
        <end position="400"/>
    </location>
</feature>